<feature type="transmembrane region" description="Helical" evidence="10">
    <location>
        <begin position="266"/>
        <end position="287"/>
    </location>
</feature>
<dbReference type="Pfam" id="PF02949">
    <property type="entry name" value="7tm_6"/>
    <property type="match status" value="1"/>
</dbReference>
<organism evidence="11 12">
    <name type="scientific">Rhynchophorus ferrugineus</name>
    <name type="common">Red palm weevil</name>
    <name type="synonym">Curculio ferrugineus</name>
    <dbReference type="NCBI Taxonomy" id="354439"/>
    <lineage>
        <taxon>Eukaryota</taxon>
        <taxon>Metazoa</taxon>
        <taxon>Ecdysozoa</taxon>
        <taxon>Arthropoda</taxon>
        <taxon>Hexapoda</taxon>
        <taxon>Insecta</taxon>
        <taxon>Pterygota</taxon>
        <taxon>Neoptera</taxon>
        <taxon>Endopterygota</taxon>
        <taxon>Coleoptera</taxon>
        <taxon>Polyphaga</taxon>
        <taxon>Cucujiformia</taxon>
        <taxon>Curculionidae</taxon>
        <taxon>Dryophthorinae</taxon>
        <taxon>Rhynchophorus</taxon>
    </lineage>
</organism>
<evidence type="ECO:0000256" key="5">
    <source>
        <dbReference type="ARBA" id="ARBA00022725"/>
    </source>
</evidence>
<keyword evidence="8 10" id="KW-0675">Receptor</keyword>
<evidence type="ECO:0000256" key="2">
    <source>
        <dbReference type="ARBA" id="ARBA00022475"/>
    </source>
</evidence>
<protein>
    <recommendedName>
        <fullName evidence="10">Odorant receptor</fullName>
    </recommendedName>
</protein>
<dbReference type="AlphaFoldDB" id="A0A834IWU9"/>
<comment type="similarity">
    <text evidence="10">Belongs to the insect chemoreceptor superfamily. Heteromeric odorant receptor channel (TC 1.A.69) family.</text>
</comment>
<accession>A0A834IWU9</accession>
<dbReference type="EMBL" id="JAACXV010000002">
    <property type="protein sequence ID" value="KAF7287899.1"/>
    <property type="molecule type" value="Genomic_DNA"/>
</dbReference>
<dbReference type="InterPro" id="IPR004117">
    <property type="entry name" value="7tm6_olfct_rcpt"/>
</dbReference>
<evidence type="ECO:0000256" key="6">
    <source>
        <dbReference type="ARBA" id="ARBA00022989"/>
    </source>
</evidence>
<evidence type="ECO:0000313" key="12">
    <source>
        <dbReference type="Proteomes" id="UP000625711"/>
    </source>
</evidence>
<evidence type="ECO:0000256" key="7">
    <source>
        <dbReference type="ARBA" id="ARBA00023136"/>
    </source>
</evidence>
<keyword evidence="5 10" id="KW-0552">Olfaction</keyword>
<keyword evidence="4 10" id="KW-0812">Transmembrane</keyword>
<dbReference type="GO" id="GO:0005549">
    <property type="term" value="F:odorant binding"/>
    <property type="evidence" value="ECO:0007669"/>
    <property type="project" value="InterPro"/>
</dbReference>
<feature type="transmembrane region" description="Helical" evidence="10">
    <location>
        <begin position="68"/>
        <end position="88"/>
    </location>
</feature>
<evidence type="ECO:0000256" key="8">
    <source>
        <dbReference type="ARBA" id="ARBA00023170"/>
    </source>
</evidence>
<comment type="caution">
    <text evidence="11">The sequence shown here is derived from an EMBL/GenBank/DDBJ whole genome shotgun (WGS) entry which is preliminary data.</text>
</comment>
<evidence type="ECO:0000256" key="1">
    <source>
        <dbReference type="ARBA" id="ARBA00004651"/>
    </source>
</evidence>
<feature type="transmembrane region" description="Helical" evidence="10">
    <location>
        <begin position="35"/>
        <end position="56"/>
    </location>
</feature>
<dbReference type="Proteomes" id="UP000625711">
    <property type="component" value="Unassembled WGS sequence"/>
</dbReference>
<keyword evidence="2" id="KW-1003">Cell membrane</keyword>
<dbReference type="GO" id="GO:0007165">
    <property type="term" value="P:signal transduction"/>
    <property type="evidence" value="ECO:0007669"/>
    <property type="project" value="UniProtKB-KW"/>
</dbReference>
<dbReference type="GO" id="GO:0004984">
    <property type="term" value="F:olfactory receptor activity"/>
    <property type="evidence" value="ECO:0007669"/>
    <property type="project" value="InterPro"/>
</dbReference>
<keyword evidence="12" id="KW-1185">Reference proteome</keyword>
<evidence type="ECO:0000313" key="11">
    <source>
        <dbReference type="EMBL" id="KAF7287899.1"/>
    </source>
</evidence>
<evidence type="ECO:0000256" key="9">
    <source>
        <dbReference type="ARBA" id="ARBA00023224"/>
    </source>
</evidence>
<comment type="subcellular location">
    <subcellularLocation>
        <location evidence="1 10">Cell membrane</location>
        <topology evidence="1 10">Multi-pass membrane protein</topology>
    </subcellularLocation>
</comment>
<evidence type="ECO:0000256" key="4">
    <source>
        <dbReference type="ARBA" id="ARBA00022692"/>
    </source>
</evidence>
<gene>
    <name evidence="11" type="ORF">GWI33_000246</name>
</gene>
<keyword evidence="7 10" id="KW-0472">Membrane</keyword>
<dbReference type="PANTHER" id="PTHR21137">
    <property type="entry name" value="ODORANT RECEPTOR"/>
    <property type="match status" value="1"/>
</dbReference>
<reference evidence="11" key="1">
    <citation type="submission" date="2020-08" db="EMBL/GenBank/DDBJ databases">
        <title>Genome sequencing and assembly of the red palm weevil Rhynchophorus ferrugineus.</title>
        <authorList>
            <person name="Dias G.B."/>
            <person name="Bergman C.M."/>
            <person name="Manee M."/>
        </authorList>
    </citation>
    <scope>NUCLEOTIDE SEQUENCE</scope>
    <source>
        <strain evidence="11">AA-2017</strain>
        <tissue evidence="11">Whole larva</tissue>
    </source>
</reference>
<keyword evidence="9 10" id="KW-0807">Transducer</keyword>
<sequence>MAHRTELFKVPKAALLVGGVMPSQLLRWSTFYKKIYKIISFLLQFIYALCLVFFSTEIFRIAGSNTRAAAASLKCMTFATVIFAKLILIQSDKMRILLVRASKEEDRINRNHDGITFKMYSECVRYSNVTSFVIMGVITFSGAFFIIEGLSESNSDITENNSNYSQPLRRHPVQIWFPFDKNKYYGLALSYEVFHIVGTVVYCSVTQPLVVSVMVFLKAELKLLQHFLRNIKHNDALNTKESLIFVVKKYQKIIEFIEEFNKSFQYIVLLEYCVTSLILAAILIDVIQGVKMQFNLSFFLVSLFQLYSLSWNANEIIIESSTGLSMAILDTDWYNMNKECTCIIQMMLLRCSKPLSISILGIGQLTIDAAISRTKLTYSVFSVLSTS</sequence>
<dbReference type="PANTHER" id="PTHR21137:SF35">
    <property type="entry name" value="ODORANT RECEPTOR 19A-RELATED"/>
    <property type="match status" value="1"/>
</dbReference>
<dbReference type="GO" id="GO:0005886">
    <property type="term" value="C:plasma membrane"/>
    <property type="evidence" value="ECO:0007669"/>
    <property type="project" value="UniProtKB-SubCell"/>
</dbReference>
<comment type="caution">
    <text evidence="10">Lacks conserved residue(s) required for the propagation of feature annotation.</text>
</comment>
<keyword evidence="3 10" id="KW-0716">Sensory transduction</keyword>
<proteinExistence type="inferred from homology"/>
<name>A0A834IWU9_RHYFE</name>
<evidence type="ECO:0000256" key="10">
    <source>
        <dbReference type="RuleBase" id="RU351113"/>
    </source>
</evidence>
<keyword evidence="6 10" id="KW-1133">Transmembrane helix</keyword>
<feature type="transmembrane region" description="Helical" evidence="10">
    <location>
        <begin position="193"/>
        <end position="217"/>
    </location>
</feature>
<feature type="transmembrane region" description="Helical" evidence="10">
    <location>
        <begin position="126"/>
        <end position="147"/>
    </location>
</feature>
<evidence type="ECO:0000256" key="3">
    <source>
        <dbReference type="ARBA" id="ARBA00022606"/>
    </source>
</evidence>
<dbReference type="OrthoDB" id="6769048at2759"/>